<sequence>MYGTTTINALRAAGARTCLSAGSAAGRQQRWLATSPALRSANIITFSESVSSPELRELLDTFREKLVLPSYLPSEQRRKIYNPDLKHILQNDPVTLEIDGVVHKFRHVDRMTLPNTNALIAKVLRALDAPADLQNLPPLLEGCKLASRKISENFFPAMTRRAAQLGNINVILDMVKTADRTGFKLNCSERIDELMVWIQHDAITSGWDKAKTERALKRTQLVLNLLEADKVHWPKKPCAGAFPFHRDPQFLAARLHMAAALAVHHHDGKDVNGKVTKFADELVQLWPEGKGLLDLQPDQSFRSKSRMSYYINRGRYLLSASPILNGLSLAAQVVDPGLAMQLQNRADAVEAEVKVALAKPAERESMGQKVYNQLFNPQAEAEHGEEATEAE</sequence>
<comment type="caution">
    <text evidence="2">The sequence shown here is derived from an EMBL/GenBank/DDBJ whole genome shotgun (WGS) entry which is preliminary data.</text>
</comment>
<organism evidence="2 3">
    <name type="scientific">Trichocladium antarcticum</name>
    <dbReference type="NCBI Taxonomy" id="1450529"/>
    <lineage>
        <taxon>Eukaryota</taxon>
        <taxon>Fungi</taxon>
        <taxon>Dikarya</taxon>
        <taxon>Ascomycota</taxon>
        <taxon>Pezizomycotina</taxon>
        <taxon>Sordariomycetes</taxon>
        <taxon>Sordariomycetidae</taxon>
        <taxon>Sordariales</taxon>
        <taxon>Chaetomiaceae</taxon>
        <taxon>Trichocladium</taxon>
    </lineage>
</organism>
<feature type="compositionally biased region" description="Basic and acidic residues" evidence="1">
    <location>
        <begin position="380"/>
        <end position="391"/>
    </location>
</feature>
<name>A0AAN6ZI43_9PEZI</name>
<proteinExistence type="predicted"/>
<gene>
    <name evidence="2" type="ORF">BT67DRAFT_393571</name>
</gene>
<feature type="region of interest" description="Disordered" evidence="1">
    <location>
        <begin position="372"/>
        <end position="391"/>
    </location>
</feature>
<keyword evidence="3" id="KW-1185">Reference proteome</keyword>
<dbReference type="AlphaFoldDB" id="A0AAN6ZI43"/>
<evidence type="ECO:0000313" key="2">
    <source>
        <dbReference type="EMBL" id="KAK4138306.1"/>
    </source>
</evidence>
<reference evidence="2" key="1">
    <citation type="journal article" date="2023" name="Mol. Phylogenet. Evol.">
        <title>Genome-scale phylogeny and comparative genomics of the fungal order Sordariales.</title>
        <authorList>
            <person name="Hensen N."/>
            <person name="Bonometti L."/>
            <person name="Westerberg I."/>
            <person name="Brannstrom I.O."/>
            <person name="Guillou S."/>
            <person name="Cros-Aarteil S."/>
            <person name="Calhoun S."/>
            <person name="Haridas S."/>
            <person name="Kuo A."/>
            <person name="Mondo S."/>
            <person name="Pangilinan J."/>
            <person name="Riley R."/>
            <person name="LaButti K."/>
            <person name="Andreopoulos B."/>
            <person name="Lipzen A."/>
            <person name="Chen C."/>
            <person name="Yan M."/>
            <person name="Daum C."/>
            <person name="Ng V."/>
            <person name="Clum A."/>
            <person name="Steindorff A."/>
            <person name="Ohm R.A."/>
            <person name="Martin F."/>
            <person name="Silar P."/>
            <person name="Natvig D.O."/>
            <person name="Lalanne C."/>
            <person name="Gautier V."/>
            <person name="Ament-Velasquez S.L."/>
            <person name="Kruys A."/>
            <person name="Hutchinson M.I."/>
            <person name="Powell A.J."/>
            <person name="Barry K."/>
            <person name="Miller A.N."/>
            <person name="Grigoriev I.V."/>
            <person name="Debuchy R."/>
            <person name="Gladieux P."/>
            <person name="Hiltunen Thoren M."/>
            <person name="Johannesson H."/>
        </authorList>
    </citation>
    <scope>NUCLEOTIDE SEQUENCE</scope>
    <source>
        <strain evidence="2">CBS 123565</strain>
    </source>
</reference>
<evidence type="ECO:0000313" key="3">
    <source>
        <dbReference type="Proteomes" id="UP001304895"/>
    </source>
</evidence>
<protein>
    <submittedName>
        <fullName evidence="2">Uncharacterized protein</fullName>
    </submittedName>
</protein>
<reference evidence="2" key="2">
    <citation type="submission" date="2023-05" db="EMBL/GenBank/DDBJ databases">
        <authorList>
            <consortium name="Lawrence Berkeley National Laboratory"/>
            <person name="Steindorff A."/>
            <person name="Hensen N."/>
            <person name="Bonometti L."/>
            <person name="Westerberg I."/>
            <person name="Brannstrom I.O."/>
            <person name="Guillou S."/>
            <person name="Cros-Aarteil S."/>
            <person name="Calhoun S."/>
            <person name="Haridas S."/>
            <person name="Kuo A."/>
            <person name="Mondo S."/>
            <person name="Pangilinan J."/>
            <person name="Riley R."/>
            <person name="Labutti K."/>
            <person name="Andreopoulos B."/>
            <person name="Lipzen A."/>
            <person name="Chen C."/>
            <person name="Yanf M."/>
            <person name="Daum C."/>
            <person name="Ng V."/>
            <person name="Clum A."/>
            <person name="Ohm R."/>
            <person name="Martin F."/>
            <person name="Silar P."/>
            <person name="Natvig D."/>
            <person name="Lalanne C."/>
            <person name="Gautier V."/>
            <person name="Ament-Velasquez S.L."/>
            <person name="Kruys A."/>
            <person name="Hutchinson M.I."/>
            <person name="Powell A.J."/>
            <person name="Barry K."/>
            <person name="Miller A.N."/>
            <person name="Grigoriev I.V."/>
            <person name="Debuchy R."/>
            <person name="Gladieux P."/>
            <person name="Thoren M.H."/>
            <person name="Johannesson H."/>
        </authorList>
    </citation>
    <scope>NUCLEOTIDE SEQUENCE</scope>
    <source>
        <strain evidence="2">CBS 123565</strain>
    </source>
</reference>
<dbReference type="EMBL" id="MU853401">
    <property type="protein sequence ID" value="KAK4138306.1"/>
    <property type="molecule type" value="Genomic_DNA"/>
</dbReference>
<evidence type="ECO:0000256" key="1">
    <source>
        <dbReference type="SAM" id="MobiDB-lite"/>
    </source>
</evidence>
<dbReference type="Proteomes" id="UP001304895">
    <property type="component" value="Unassembled WGS sequence"/>
</dbReference>
<accession>A0AAN6ZI43</accession>